<accession>A0A7S3V960</accession>
<evidence type="ECO:0000256" key="1">
    <source>
        <dbReference type="ARBA" id="ARBA00004651"/>
    </source>
</evidence>
<keyword evidence="4 6" id="KW-1133">Transmembrane helix</keyword>
<sequence length="225" mass="23771">MLLPYFQRANIDLLASHSGSNLDFSTTLLLAHDNVATNLSSPSFPPFFNDLLANLDLSQHPITTILASYCLVTAADMVPFVPCQPLAIALGAKLGFALAFPITAIGQTTAGILAFSAARKASDTDLAREAFELNPEAVQKLEELRTLTSAEEQGDGKILLALIGLRLAPFFPFSAGNYLLGGTTAVPLRLYVLATLMGCIASNFLSVTIGAGGAMIFSTSDNLFL</sequence>
<protein>
    <recommendedName>
        <fullName evidence="7">VTT domain-containing protein</fullName>
    </recommendedName>
</protein>
<gene>
    <name evidence="8" type="ORF">CDEB00056_LOCUS9999</name>
</gene>
<evidence type="ECO:0000256" key="2">
    <source>
        <dbReference type="ARBA" id="ARBA00022475"/>
    </source>
</evidence>
<dbReference type="Pfam" id="PF09335">
    <property type="entry name" value="VTT_dom"/>
    <property type="match status" value="1"/>
</dbReference>
<dbReference type="AlphaFoldDB" id="A0A7S3V960"/>
<keyword evidence="5 6" id="KW-0472">Membrane</keyword>
<evidence type="ECO:0000256" key="6">
    <source>
        <dbReference type="SAM" id="Phobius"/>
    </source>
</evidence>
<reference evidence="8" key="1">
    <citation type="submission" date="2021-01" db="EMBL/GenBank/DDBJ databases">
        <authorList>
            <person name="Corre E."/>
            <person name="Pelletier E."/>
            <person name="Niang G."/>
            <person name="Scheremetjew M."/>
            <person name="Finn R."/>
            <person name="Kale V."/>
            <person name="Holt S."/>
            <person name="Cochrane G."/>
            <person name="Meng A."/>
            <person name="Brown T."/>
            <person name="Cohen L."/>
        </authorList>
    </citation>
    <scope>NUCLEOTIDE SEQUENCE</scope>
    <source>
        <strain evidence="8">MM31A-1</strain>
    </source>
</reference>
<evidence type="ECO:0000256" key="3">
    <source>
        <dbReference type="ARBA" id="ARBA00022692"/>
    </source>
</evidence>
<comment type="subcellular location">
    <subcellularLocation>
        <location evidence="1">Cell membrane</location>
        <topology evidence="1">Multi-pass membrane protein</topology>
    </subcellularLocation>
</comment>
<feature type="transmembrane region" description="Helical" evidence="6">
    <location>
        <begin position="158"/>
        <end position="179"/>
    </location>
</feature>
<feature type="transmembrane region" description="Helical" evidence="6">
    <location>
        <begin position="191"/>
        <end position="217"/>
    </location>
</feature>
<organism evidence="8">
    <name type="scientific">Chaetoceros debilis</name>
    <dbReference type="NCBI Taxonomy" id="122233"/>
    <lineage>
        <taxon>Eukaryota</taxon>
        <taxon>Sar</taxon>
        <taxon>Stramenopiles</taxon>
        <taxon>Ochrophyta</taxon>
        <taxon>Bacillariophyta</taxon>
        <taxon>Coscinodiscophyceae</taxon>
        <taxon>Chaetocerotophycidae</taxon>
        <taxon>Chaetocerotales</taxon>
        <taxon>Chaetocerotaceae</taxon>
        <taxon>Chaetoceros</taxon>
    </lineage>
</organism>
<dbReference type="InterPro" id="IPR015414">
    <property type="entry name" value="TMEM64"/>
</dbReference>
<keyword evidence="3 6" id="KW-0812">Transmembrane</keyword>
<dbReference type="PANTHER" id="PTHR12677">
    <property type="entry name" value="GOLGI APPARATUS MEMBRANE PROTEIN TVP38-RELATED"/>
    <property type="match status" value="1"/>
</dbReference>
<dbReference type="InterPro" id="IPR032816">
    <property type="entry name" value="VTT_dom"/>
</dbReference>
<evidence type="ECO:0000256" key="4">
    <source>
        <dbReference type="ARBA" id="ARBA00022989"/>
    </source>
</evidence>
<keyword evidence="2" id="KW-1003">Cell membrane</keyword>
<dbReference type="EMBL" id="HBIO01012852">
    <property type="protein sequence ID" value="CAE0465158.1"/>
    <property type="molecule type" value="Transcribed_RNA"/>
</dbReference>
<evidence type="ECO:0000256" key="5">
    <source>
        <dbReference type="ARBA" id="ARBA00023136"/>
    </source>
</evidence>
<evidence type="ECO:0000259" key="7">
    <source>
        <dbReference type="Pfam" id="PF09335"/>
    </source>
</evidence>
<evidence type="ECO:0000313" key="8">
    <source>
        <dbReference type="EMBL" id="CAE0465158.1"/>
    </source>
</evidence>
<name>A0A7S3V960_9STRA</name>
<proteinExistence type="predicted"/>
<dbReference type="GO" id="GO:0005886">
    <property type="term" value="C:plasma membrane"/>
    <property type="evidence" value="ECO:0007669"/>
    <property type="project" value="UniProtKB-SubCell"/>
</dbReference>
<dbReference type="PANTHER" id="PTHR12677:SF59">
    <property type="entry name" value="GOLGI APPARATUS MEMBRANE PROTEIN TVP38-RELATED"/>
    <property type="match status" value="1"/>
</dbReference>
<feature type="domain" description="VTT" evidence="7">
    <location>
        <begin position="81"/>
        <end position="211"/>
    </location>
</feature>